<sequence length="567" mass="61537">MIFYTVGGLGLFLFGMKLMSEGLRACAGRRLKSILESMTKRAFVAFLIGAAATALIQSSSAATVMVIGFVNAGLLTLKQAICVIIGTNVGTTATAWLVSISGLGAFKITAYALPAVGLGFLMHVGGRTRRVKNLGQILLGFGMLFVGIGFMQDAFAPLEESPRVHEFFVSLGHRPLLAILAGTVVTMLLQSSSAAIAIVQLLAIEGAFGLDWHVALNIAIPFVLGSNIGTTITAQLAAIQTNVSARRAAWAHTVFNVAGVAAGYPFVHWGWFGSFVAAICPWTLGPTTIAMSIAVAHTLFKLADAAIWLPLAGVLERFVVRIVRERPGDAAMRPIMLEKHLLDTPEIALEQTKREIVRMAKTAKRALCASIAGIAENDARKLAAVREIEDFIDCFQLEITSYLSAMSGRHLSEEVSIELPVLLHTVNDLERIGDHAVNIAEIAERKMDQKLLFTDLALREADRLKREVDQMFDCIIAALRDNDVEQARSALTNEKNLNRMQIEFRRSHVDRMRDGLCTPETGLIFVDLVDNVEKIGDHLTNIAQAVIGGLQWAGVEPKIAQDARMVD</sequence>
<dbReference type="EMBL" id="JASCXX010000006">
    <property type="protein sequence ID" value="MDI6448693.1"/>
    <property type="molecule type" value="Genomic_DNA"/>
</dbReference>
<gene>
    <name evidence="8" type="ORF">QJ522_06525</name>
</gene>
<dbReference type="Proteomes" id="UP001431776">
    <property type="component" value="Unassembled WGS sequence"/>
</dbReference>
<feature type="transmembrane region" description="Helical" evidence="6">
    <location>
        <begin position="274"/>
        <end position="299"/>
    </location>
</feature>
<dbReference type="GO" id="GO:0005436">
    <property type="term" value="F:sodium:phosphate symporter activity"/>
    <property type="evidence" value="ECO:0007669"/>
    <property type="project" value="InterPro"/>
</dbReference>
<dbReference type="RefSeq" id="WP_349244103.1">
    <property type="nucleotide sequence ID" value="NZ_JASCXX010000006.1"/>
</dbReference>
<dbReference type="Pfam" id="PF01895">
    <property type="entry name" value="PhoU"/>
    <property type="match status" value="2"/>
</dbReference>
<dbReference type="InterPro" id="IPR038078">
    <property type="entry name" value="PhoU-like_sf"/>
</dbReference>
<proteinExistence type="predicted"/>
<dbReference type="InterPro" id="IPR004633">
    <property type="entry name" value="NaPi_cotrn-rel/YqeW-like"/>
</dbReference>
<keyword evidence="9" id="KW-1185">Reference proteome</keyword>
<keyword evidence="3 6" id="KW-0812">Transmembrane</keyword>
<protein>
    <submittedName>
        <fullName evidence="8">Na/Pi cotransporter family protein</fullName>
    </submittedName>
</protein>
<dbReference type="PANTHER" id="PTHR10010:SF46">
    <property type="entry name" value="SODIUM-DEPENDENT PHOSPHATE TRANSPORT PROTEIN 2B"/>
    <property type="match status" value="1"/>
</dbReference>
<dbReference type="NCBIfam" id="TIGR00704">
    <property type="entry name" value="NaPi_cotrn_rel"/>
    <property type="match status" value="1"/>
</dbReference>
<feature type="transmembrane region" description="Helical" evidence="6">
    <location>
        <begin position="137"/>
        <end position="156"/>
    </location>
</feature>
<feature type="domain" description="PhoU" evidence="7">
    <location>
        <begin position="463"/>
        <end position="546"/>
    </location>
</feature>
<dbReference type="InterPro" id="IPR026022">
    <property type="entry name" value="PhoU_dom"/>
</dbReference>
<feature type="transmembrane region" description="Helical" evidence="6">
    <location>
        <begin position="214"/>
        <end position="237"/>
    </location>
</feature>
<reference evidence="8" key="1">
    <citation type="submission" date="2023-05" db="EMBL/GenBank/DDBJ databases">
        <title>Anaerotaeda fermentans gen. nov., sp. nov., a novel anaerobic planctomycete of the new family within the order Sedimentisphaerales isolated from Taman Peninsula, Russia.</title>
        <authorList>
            <person name="Khomyakova M.A."/>
            <person name="Merkel A.Y."/>
            <person name="Slobodkin A.I."/>
        </authorList>
    </citation>
    <scope>NUCLEOTIDE SEQUENCE</scope>
    <source>
        <strain evidence="8">M17dextr</strain>
    </source>
</reference>
<dbReference type="PANTHER" id="PTHR10010">
    <property type="entry name" value="SOLUTE CARRIER FAMILY 34 SODIUM PHOSPHATE , MEMBER 2-RELATED"/>
    <property type="match status" value="1"/>
</dbReference>
<feature type="domain" description="PhoU" evidence="7">
    <location>
        <begin position="356"/>
        <end position="442"/>
    </location>
</feature>
<evidence type="ECO:0000313" key="8">
    <source>
        <dbReference type="EMBL" id="MDI6448693.1"/>
    </source>
</evidence>
<keyword evidence="5 6" id="KW-0472">Membrane</keyword>
<organism evidence="8 9">
    <name type="scientific">Anaerobaca lacustris</name>
    <dbReference type="NCBI Taxonomy" id="3044600"/>
    <lineage>
        <taxon>Bacteria</taxon>
        <taxon>Pseudomonadati</taxon>
        <taxon>Planctomycetota</taxon>
        <taxon>Phycisphaerae</taxon>
        <taxon>Sedimentisphaerales</taxon>
        <taxon>Anaerobacaceae</taxon>
        <taxon>Anaerobaca</taxon>
    </lineage>
</organism>
<comment type="subcellular location">
    <subcellularLocation>
        <location evidence="1">Cell membrane</location>
        <topology evidence="1">Multi-pass membrane protein</topology>
    </subcellularLocation>
</comment>
<evidence type="ECO:0000256" key="2">
    <source>
        <dbReference type="ARBA" id="ARBA00022475"/>
    </source>
</evidence>
<evidence type="ECO:0000256" key="3">
    <source>
        <dbReference type="ARBA" id="ARBA00022692"/>
    </source>
</evidence>
<feature type="transmembrane region" description="Helical" evidence="6">
    <location>
        <begin position="249"/>
        <end position="267"/>
    </location>
</feature>
<evidence type="ECO:0000256" key="4">
    <source>
        <dbReference type="ARBA" id="ARBA00022989"/>
    </source>
</evidence>
<keyword evidence="4 6" id="KW-1133">Transmembrane helix</keyword>
<evidence type="ECO:0000256" key="1">
    <source>
        <dbReference type="ARBA" id="ARBA00004651"/>
    </source>
</evidence>
<dbReference type="SUPFAM" id="SSF109755">
    <property type="entry name" value="PhoU-like"/>
    <property type="match status" value="1"/>
</dbReference>
<dbReference type="Gene3D" id="1.20.58.220">
    <property type="entry name" value="Phosphate transport system protein phou homolog 2, domain 2"/>
    <property type="match status" value="1"/>
</dbReference>
<feature type="transmembrane region" description="Helical" evidence="6">
    <location>
        <begin position="42"/>
        <end position="69"/>
    </location>
</feature>
<dbReference type="NCBIfam" id="NF037997">
    <property type="entry name" value="Na_Pi_symport"/>
    <property type="match status" value="1"/>
</dbReference>
<dbReference type="GO" id="GO:0044341">
    <property type="term" value="P:sodium-dependent phosphate transport"/>
    <property type="evidence" value="ECO:0007669"/>
    <property type="project" value="InterPro"/>
</dbReference>
<evidence type="ECO:0000256" key="5">
    <source>
        <dbReference type="ARBA" id="ARBA00023136"/>
    </source>
</evidence>
<evidence type="ECO:0000256" key="6">
    <source>
        <dbReference type="SAM" id="Phobius"/>
    </source>
</evidence>
<dbReference type="Pfam" id="PF02690">
    <property type="entry name" value="Na_Pi_cotrans"/>
    <property type="match status" value="2"/>
</dbReference>
<comment type="caution">
    <text evidence="8">The sequence shown here is derived from an EMBL/GenBank/DDBJ whole genome shotgun (WGS) entry which is preliminary data.</text>
</comment>
<name>A0AAW6U0C4_9BACT</name>
<keyword evidence="2" id="KW-1003">Cell membrane</keyword>
<dbReference type="InterPro" id="IPR003841">
    <property type="entry name" value="Na/Pi_transpt"/>
</dbReference>
<dbReference type="AlphaFoldDB" id="A0AAW6U0C4"/>
<accession>A0AAW6U0C4</accession>
<evidence type="ECO:0000313" key="9">
    <source>
        <dbReference type="Proteomes" id="UP001431776"/>
    </source>
</evidence>
<evidence type="ECO:0000259" key="7">
    <source>
        <dbReference type="Pfam" id="PF01895"/>
    </source>
</evidence>
<feature type="transmembrane region" description="Helical" evidence="6">
    <location>
        <begin position="176"/>
        <end position="202"/>
    </location>
</feature>
<dbReference type="GO" id="GO:0005886">
    <property type="term" value="C:plasma membrane"/>
    <property type="evidence" value="ECO:0007669"/>
    <property type="project" value="UniProtKB-SubCell"/>
</dbReference>
<feature type="transmembrane region" description="Helical" evidence="6">
    <location>
        <begin position="108"/>
        <end position="125"/>
    </location>
</feature>